<feature type="domain" description="Carrier" evidence="15">
    <location>
        <begin position="113"/>
        <end position="188"/>
    </location>
</feature>
<keyword evidence="10" id="KW-0249">Electron transport</keyword>
<keyword evidence="12" id="KW-0496">Mitochondrion</keyword>
<reference evidence="16" key="2">
    <citation type="submission" date="2021-04" db="EMBL/GenBank/DDBJ databases">
        <title>Genome-wide patterns of bracovirus chromosomal integration into multiple host tissues during parasitism.</title>
        <authorList>
            <person name="Chebbi M.A.C."/>
        </authorList>
    </citation>
    <scope>NUCLEOTIDE SEQUENCE</scope>
    <source>
        <tissue evidence="16">Whole body</tissue>
    </source>
</reference>
<dbReference type="GO" id="GO:0000035">
    <property type="term" value="F:acyl binding"/>
    <property type="evidence" value="ECO:0007669"/>
    <property type="project" value="TreeGrafter"/>
</dbReference>
<dbReference type="HAMAP" id="MF_01217">
    <property type="entry name" value="Acyl_carrier"/>
    <property type="match status" value="1"/>
</dbReference>
<accession>A0A8J5QQY2</accession>
<dbReference type="PROSITE" id="PS50075">
    <property type="entry name" value="CARRIER"/>
    <property type="match status" value="1"/>
</dbReference>
<comment type="function">
    <text evidence="14">Carrier of the growing fatty acid chain in fatty acid biosynthesis.</text>
</comment>
<evidence type="ECO:0000256" key="9">
    <source>
        <dbReference type="ARBA" id="ARBA00022946"/>
    </source>
</evidence>
<evidence type="ECO:0000256" key="1">
    <source>
        <dbReference type="ARBA" id="ARBA00004173"/>
    </source>
</evidence>
<evidence type="ECO:0000313" key="16">
    <source>
        <dbReference type="EMBL" id="KAG8036131.1"/>
    </source>
</evidence>
<dbReference type="Proteomes" id="UP000729913">
    <property type="component" value="Unassembled WGS sequence"/>
</dbReference>
<keyword evidence="7" id="KW-0679">Respiratory chain</keyword>
<keyword evidence="17" id="KW-1185">Reference proteome</keyword>
<dbReference type="EMBL" id="JAAOIC020000049">
    <property type="protein sequence ID" value="KAG8036131.1"/>
    <property type="molecule type" value="Genomic_DNA"/>
</dbReference>
<keyword evidence="13 14" id="KW-0275">Fatty acid biosynthesis</keyword>
<evidence type="ECO:0000256" key="8">
    <source>
        <dbReference type="ARBA" id="ARBA00022832"/>
    </source>
</evidence>
<dbReference type="OrthoDB" id="448946at2759"/>
<keyword evidence="3" id="KW-0813">Transport</keyword>
<organism evidence="16 17">
    <name type="scientific">Cotesia typhae</name>
    <dbReference type="NCBI Taxonomy" id="2053667"/>
    <lineage>
        <taxon>Eukaryota</taxon>
        <taxon>Metazoa</taxon>
        <taxon>Ecdysozoa</taxon>
        <taxon>Arthropoda</taxon>
        <taxon>Hexapoda</taxon>
        <taxon>Insecta</taxon>
        <taxon>Pterygota</taxon>
        <taxon>Neoptera</taxon>
        <taxon>Endopterygota</taxon>
        <taxon>Hymenoptera</taxon>
        <taxon>Apocrita</taxon>
        <taxon>Ichneumonoidea</taxon>
        <taxon>Braconidae</taxon>
        <taxon>Microgastrinae</taxon>
        <taxon>Cotesia</taxon>
    </lineage>
</organism>
<keyword evidence="6" id="KW-0597">Phosphoprotein</keyword>
<dbReference type="InterPro" id="IPR009081">
    <property type="entry name" value="PP-bd_ACP"/>
</dbReference>
<evidence type="ECO:0000256" key="11">
    <source>
        <dbReference type="ARBA" id="ARBA00023098"/>
    </source>
</evidence>
<dbReference type="PANTHER" id="PTHR20863:SF28">
    <property type="entry name" value="ACYL CARRIER PROTEIN, MITOCHONDRIAL"/>
    <property type="match status" value="1"/>
</dbReference>
<keyword evidence="5 14" id="KW-0444">Lipid biosynthesis</keyword>
<keyword evidence="4 14" id="KW-0596">Phosphopantetheine</keyword>
<keyword evidence="11" id="KW-0443">Lipid metabolism</keyword>
<dbReference type="NCBIfam" id="NF002148">
    <property type="entry name" value="PRK00982.1-2"/>
    <property type="match status" value="1"/>
</dbReference>
<dbReference type="AlphaFoldDB" id="A0A8J5QQY2"/>
<protein>
    <recommendedName>
        <fullName evidence="14">Acyl carrier protein</fullName>
    </recommendedName>
</protein>
<evidence type="ECO:0000256" key="7">
    <source>
        <dbReference type="ARBA" id="ARBA00022660"/>
    </source>
</evidence>
<evidence type="ECO:0000256" key="12">
    <source>
        <dbReference type="ARBA" id="ARBA00023128"/>
    </source>
</evidence>
<dbReference type="Pfam" id="PF00550">
    <property type="entry name" value="PP-binding"/>
    <property type="match status" value="1"/>
</dbReference>
<dbReference type="GO" id="GO:0000036">
    <property type="term" value="F:acyl carrier activity"/>
    <property type="evidence" value="ECO:0007669"/>
    <property type="project" value="TreeGrafter"/>
</dbReference>
<keyword evidence="9" id="KW-0809">Transit peptide</keyword>
<evidence type="ECO:0000256" key="14">
    <source>
        <dbReference type="RuleBase" id="RU000722"/>
    </source>
</evidence>
<dbReference type="InterPro" id="IPR003231">
    <property type="entry name" value="ACP"/>
</dbReference>
<evidence type="ECO:0000256" key="4">
    <source>
        <dbReference type="ARBA" id="ARBA00022450"/>
    </source>
</evidence>
<comment type="subcellular location">
    <subcellularLocation>
        <location evidence="1">Mitochondrion</location>
    </subcellularLocation>
</comment>
<dbReference type="GO" id="GO:0045271">
    <property type="term" value="C:respiratory chain complex I"/>
    <property type="evidence" value="ECO:0007669"/>
    <property type="project" value="UniProtKB-ARBA"/>
</dbReference>
<evidence type="ECO:0000313" key="17">
    <source>
        <dbReference type="Proteomes" id="UP000729913"/>
    </source>
</evidence>
<comment type="similarity">
    <text evidence="2">Belongs to the acyl carrier protein (ACP) family.</text>
</comment>
<evidence type="ECO:0000256" key="10">
    <source>
        <dbReference type="ARBA" id="ARBA00022982"/>
    </source>
</evidence>
<evidence type="ECO:0000256" key="5">
    <source>
        <dbReference type="ARBA" id="ARBA00022516"/>
    </source>
</evidence>
<keyword evidence="8" id="KW-0276">Fatty acid metabolism</keyword>
<evidence type="ECO:0000259" key="15">
    <source>
        <dbReference type="PROSITE" id="PS50075"/>
    </source>
</evidence>
<evidence type="ECO:0000256" key="6">
    <source>
        <dbReference type="ARBA" id="ARBA00022553"/>
    </source>
</evidence>
<comment type="caution">
    <text evidence="16">The sequence shown here is derived from an EMBL/GenBank/DDBJ whole genome shotgun (WGS) entry which is preliminary data.</text>
</comment>
<name>A0A8J5QQY2_9HYME</name>
<evidence type="ECO:0000256" key="13">
    <source>
        <dbReference type="ARBA" id="ARBA00023160"/>
    </source>
</evidence>
<gene>
    <name evidence="16" type="ORF">G9C98_004711</name>
</gene>
<dbReference type="FunFam" id="1.10.1200.10:FF:000008">
    <property type="entry name" value="Acyl carrier protein"/>
    <property type="match status" value="1"/>
</dbReference>
<proteinExistence type="inferred from homology"/>
<dbReference type="NCBIfam" id="TIGR00517">
    <property type="entry name" value="acyl_carrier"/>
    <property type="match status" value="1"/>
</dbReference>
<dbReference type="PANTHER" id="PTHR20863">
    <property type="entry name" value="ACYL CARRIER PROTEIN"/>
    <property type="match status" value="1"/>
</dbReference>
<evidence type="ECO:0000256" key="2">
    <source>
        <dbReference type="ARBA" id="ARBA00010930"/>
    </source>
</evidence>
<reference evidence="16" key="1">
    <citation type="submission" date="2020-03" db="EMBL/GenBank/DDBJ databases">
        <authorList>
            <person name="Chebbi M.A."/>
            <person name="Drezen J.M."/>
        </authorList>
    </citation>
    <scope>NUCLEOTIDE SEQUENCE</scope>
    <source>
        <tissue evidence="16">Whole body</tissue>
    </source>
</reference>
<dbReference type="GO" id="GO:0031966">
    <property type="term" value="C:mitochondrial membrane"/>
    <property type="evidence" value="ECO:0007669"/>
    <property type="project" value="UniProtKB-ARBA"/>
</dbReference>
<sequence>MASLTGVRILTQNISSGVKKFSFLNGRRFGAVANLARAQRFHLQANGCKFVAPVFSQIRSYTEGPGMKKKTPINEIEQRVIKVCRDYDKITADKGPRVEQARWYSGRPPLTLNVIRERVLLVLKLYDKVDPSKLTLDSHFMNDLGLDSLDHVEVIMAIEDEFGFEIPDMDAEKLMKPGDIVRYVADREDIYE</sequence>
<evidence type="ECO:0000256" key="3">
    <source>
        <dbReference type="ARBA" id="ARBA00022448"/>
    </source>
</evidence>